<feature type="domain" description="ZZ-type" evidence="7">
    <location>
        <begin position="280"/>
        <end position="343"/>
    </location>
</feature>
<keyword evidence="3" id="KW-0862">Zinc</keyword>
<evidence type="ECO:0000256" key="1">
    <source>
        <dbReference type="ARBA" id="ARBA00022723"/>
    </source>
</evidence>
<dbReference type="PROSITE" id="PS50135">
    <property type="entry name" value="ZF_ZZ_2"/>
    <property type="match status" value="2"/>
</dbReference>
<feature type="domain" description="ZZ-type" evidence="7">
    <location>
        <begin position="344"/>
        <end position="397"/>
    </location>
</feature>
<comment type="caution">
    <text evidence="8">The sequence shown here is derived from an EMBL/GenBank/DDBJ whole genome shotgun (WGS) entry which is preliminary data.</text>
</comment>
<dbReference type="PROSITE" id="PS50030">
    <property type="entry name" value="UBA"/>
    <property type="match status" value="1"/>
</dbReference>
<dbReference type="SMART" id="SM00165">
    <property type="entry name" value="UBA"/>
    <property type="match status" value="1"/>
</dbReference>
<dbReference type="InterPro" id="IPR000433">
    <property type="entry name" value="Znf_ZZ"/>
</dbReference>
<keyword evidence="9" id="KW-1185">Reference proteome</keyword>
<dbReference type="SMART" id="SM00291">
    <property type="entry name" value="ZnF_ZZ"/>
    <property type="match status" value="2"/>
</dbReference>
<dbReference type="AlphaFoldDB" id="A0A8T1V1Z2"/>
<dbReference type="GO" id="GO:0008270">
    <property type="term" value="F:zinc ion binding"/>
    <property type="evidence" value="ECO:0007669"/>
    <property type="project" value="UniProtKB-KW"/>
</dbReference>
<dbReference type="PANTHER" id="PTHR20930:SF0">
    <property type="entry name" value="PROTEIN ILRUN"/>
    <property type="match status" value="1"/>
</dbReference>
<keyword evidence="1" id="KW-0479">Metal-binding</keyword>
<dbReference type="Pfam" id="PF00569">
    <property type="entry name" value="ZZ"/>
    <property type="match status" value="2"/>
</dbReference>
<feature type="domain" description="UBA" evidence="6">
    <location>
        <begin position="689"/>
        <end position="731"/>
    </location>
</feature>
<feature type="compositionally biased region" description="Basic and acidic residues" evidence="5">
    <location>
        <begin position="434"/>
        <end position="471"/>
    </location>
</feature>
<evidence type="ECO:0000259" key="6">
    <source>
        <dbReference type="PROSITE" id="PS50030"/>
    </source>
</evidence>
<evidence type="ECO:0000256" key="3">
    <source>
        <dbReference type="ARBA" id="ARBA00022833"/>
    </source>
</evidence>
<evidence type="ECO:0000313" key="8">
    <source>
        <dbReference type="EMBL" id="KAG7375307.1"/>
    </source>
</evidence>
<evidence type="ECO:0000256" key="5">
    <source>
        <dbReference type="SAM" id="MobiDB-lite"/>
    </source>
</evidence>
<feature type="compositionally biased region" description="Basic residues" evidence="5">
    <location>
        <begin position="472"/>
        <end position="481"/>
    </location>
</feature>
<dbReference type="InterPro" id="IPR015940">
    <property type="entry name" value="UBA"/>
</dbReference>
<organism evidence="8 9">
    <name type="scientific">Phytophthora pseudosyringae</name>
    <dbReference type="NCBI Taxonomy" id="221518"/>
    <lineage>
        <taxon>Eukaryota</taxon>
        <taxon>Sar</taxon>
        <taxon>Stramenopiles</taxon>
        <taxon>Oomycota</taxon>
        <taxon>Peronosporomycetes</taxon>
        <taxon>Peronosporales</taxon>
        <taxon>Peronosporaceae</taxon>
        <taxon>Phytophthora</taxon>
    </lineage>
</organism>
<evidence type="ECO:0000259" key="7">
    <source>
        <dbReference type="PROSITE" id="PS50135"/>
    </source>
</evidence>
<dbReference type="EMBL" id="JAGDFM010001307">
    <property type="protein sequence ID" value="KAG7375307.1"/>
    <property type="molecule type" value="Genomic_DNA"/>
</dbReference>
<gene>
    <name evidence="8" type="primary">NBR1_2</name>
    <name evidence="8" type="ORF">PHYPSEUDO_001959</name>
</gene>
<feature type="compositionally biased region" description="Basic residues" evidence="5">
    <location>
        <begin position="417"/>
        <end position="433"/>
    </location>
</feature>
<dbReference type="Pfam" id="PF00564">
    <property type="entry name" value="PB1"/>
    <property type="match status" value="1"/>
</dbReference>
<evidence type="ECO:0000313" key="9">
    <source>
        <dbReference type="Proteomes" id="UP000694044"/>
    </source>
</evidence>
<accession>A0A8T1V1Z2</accession>
<dbReference type="PANTHER" id="PTHR20930">
    <property type="entry name" value="OVARIAN CARCINOMA ANTIGEN CA125-RELATED"/>
    <property type="match status" value="1"/>
</dbReference>
<feature type="region of interest" description="Disordered" evidence="5">
    <location>
        <begin position="622"/>
        <end position="645"/>
    </location>
</feature>
<evidence type="ECO:0000256" key="4">
    <source>
        <dbReference type="PROSITE-ProRule" id="PRU00228"/>
    </source>
</evidence>
<proteinExistence type="predicted"/>
<dbReference type="CDD" id="cd02340">
    <property type="entry name" value="ZZ_NBR1_like"/>
    <property type="match status" value="1"/>
</dbReference>
<protein>
    <submittedName>
        <fullName evidence="8">Next to BRCA1 protein 1 protein</fullName>
    </submittedName>
</protein>
<dbReference type="InterPro" id="IPR000270">
    <property type="entry name" value="PB1_dom"/>
</dbReference>
<reference evidence="8" key="1">
    <citation type="submission" date="2021-02" db="EMBL/GenBank/DDBJ databases">
        <authorList>
            <person name="Palmer J.M."/>
        </authorList>
    </citation>
    <scope>NUCLEOTIDE SEQUENCE</scope>
    <source>
        <strain evidence="8">SCRP734</strain>
    </source>
</reference>
<name>A0A8T1V1Z2_9STRA</name>
<keyword evidence="2 4" id="KW-0863">Zinc-finger</keyword>
<evidence type="ECO:0000256" key="2">
    <source>
        <dbReference type="ARBA" id="ARBA00022771"/>
    </source>
</evidence>
<feature type="region of interest" description="Disordered" evidence="5">
    <location>
        <begin position="417"/>
        <end position="481"/>
    </location>
</feature>
<dbReference type="Proteomes" id="UP000694044">
    <property type="component" value="Unassembled WGS sequence"/>
</dbReference>
<dbReference type="OrthoDB" id="10064100at2759"/>
<sequence>MTTRTLGIKTTDAELQQTLLLTTEDGQSLTMSQLQTSAASLLPGQEFSLRYTDADGDHVTIASDADLKELDKYLQDEGRHSLELLAVPQEPATAQRAATVVQTQLRGLVTAMSKLQAKPETKPTPASAMNLLVASLQAVDVADDAEELATIKKELLLLLQDETLRTTVEELGDTEEFKELADAMVAAIYEEDAQAIEDTATARFDELLVFAQRVAARCPSLKPVLVNVAKSLMTGLVRYNDDEMDGNAPDSTGCSSSSSCCSDDQETVGVEVLAEEVPLHLGVGCDGCEKAPLVGVRYKSLEVPNFDLCEECEASGWYTRYEPFVKITDPSRAPKQKRSSELLQPCATCDGCEVSPIVGVRFKSQTKGNFDLCEACEASGKWAESHGPFTKVDAPAVTRALKFTCRRGGKFGRQFGHRHHGHEHHGKVGHHRGKFEQHHDCHGPFGRPDGDGDDHRGKFGRGEKHDKDKHGKFGRHGHRHGPPGFPPFHGRHPDPRCPLGFVGHGFPGHGFPFQHQGRPDKFPGHGRRGFHSHHGLGSPSEFAFDARRHHHGSGFPECFGRFGPPPFDFADPRGPPMSPRAFEHGRPPFPAQFEHWGHPRSPRHHGRHGRHTRFADDVDEDNRKEEGRCYRRPHGSHGCGRGHWGRGATNDEAAFAHESHETEVKVSTDEEMEVVDTTKSRAPAVEDATEDKAEALTQLVSMGFHDTKKNMFALKLAGGNVGGAVNALLSE</sequence>